<keyword evidence="3 7" id="KW-0479">Metal-binding</keyword>
<dbReference type="PROSITE" id="PS51007">
    <property type="entry name" value="CYTC"/>
    <property type="match status" value="1"/>
</dbReference>
<keyword evidence="10" id="KW-0575">Peroxidase</keyword>
<dbReference type="AlphaFoldDB" id="A0A1I7HLV5"/>
<evidence type="ECO:0000256" key="7">
    <source>
        <dbReference type="PROSITE-ProRule" id="PRU00433"/>
    </source>
</evidence>
<feature type="transmembrane region" description="Helical" evidence="8">
    <location>
        <begin position="12"/>
        <end position="30"/>
    </location>
</feature>
<dbReference type="Pfam" id="PF03150">
    <property type="entry name" value="CCP_MauG"/>
    <property type="match status" value="1"/>
</dbReference>
<evidence type="ECO:0000256" key="1">
    <source>
        <dbReference type="ARBA" id="ARBA00004196"/>
    </source>
</evidence>
<dbReference type="InterPro" id="IPR051395">
    <property type="entry name" value="Cytochrome_c_Peroxidase/MauG"/>
</dbReference>
<keyword evidence="11" id="KW-1185">Reference proteome</keyword>
<dbReference type="PANTHER" id="PTHR30600">
    <property type="entry name" value="CYTOCHROME C PEROXIDASE-RELATED"/>
    <property type="match status" value="1"/>
</dbReference>
<dbReference type="RefSeq" id="WP_093025535.1">
    <property type="nucleotide sequence ID" value="NZ_FPBK01000010.1"/>
</dbReference>
<proteinExistence type="predicted"/>
<gene>
    <name evidence="10" type="ORF">SAMN05216480_11022</name>
</gene>
<keyword evidence="4" id="KW-0732">Signal</keyword>
<evidence type="ECO:0000256" key="5">
    <source>
        <dbReference type="ARBA" id="ARBA00023002"/>
    </source>
</evidence>
<keyword evidence="8" id="KW-0472">Membrane</keyword>
<evidence type="ECO:0000256" key="6">
    <source>
        <dbReference type="ARBA" id="ARBA00023004"/>
    </source>
</evidence>
<dbReference type="EMBL" id="FPBK01000010">
    <property type="protein sequence ID" value="SFU61673.1"/>
    <property type="molecule type" value="Genomic_DNA"/>
</dbReference>
<keyword evidence="2 7" id="KW-0349">Heme</keyword>
<dbReference type="GO" id="GO:0020037">
    <property type="term" value="F:heme binding"/>
    <property type="evidence" value="ECO:0007669"/>
    <property type="project" value="InterPro"/>
</dbReference>
<keyword evidence="8" id="KW-1133">Transmembrane helix</keyword>
<accession>A0A1I7HLV5</accession>
<feature type="domain" description="Cytochrome c" evidence="9">
    <location>
        <begin position="506"/>
        <end position="652"/>
    </location>
</feature>
<dbReference type="InterPro" id="IPR004852">
    <property type="entry name" value="Di-haem_cyt_c_peroxidsae"/>
</dbReference>
<protein>
    <submittedName>
        <fullName evidence="10">Cytochrome c peroxidase</fullName>
    </submittedName>
</protein>
<dbReference type="Gene3D" id="1.10.760.10">
    <property type="entry name" value="Cytochrome c-like domain"/>
    <property type="match status" value="2"/>
</dbReference>
<keyword evidence="8" id="KW-0812">Transmembrane</keyword>
<dbReference type="SUPFAM" id="SSF46626">
    <property type="entry name" value="Cytochrome c"/>
    <property type="match status" value="2"/>
</dbReference>
<evidence type="ECO:0000256" key="4">
    <source>
        <dbReference type="ARBA" id="ARBA00022729"/>
    </source>
</evidence>
<dbReference type="GO" id="GO:0004130">
    <property type="term" value="F:cytochrome-c peroxidase activity"/>
    <property type="evidence" value="ECO:0007669"/>
    <property type="project" value="TreeGrafter"/>
</dbReference>
<dbReference type="GO" id="GO:0009055">
    <property type="term" value="F:electron transfer activity"/>
    <property type="evidence" value="ECO:0007669"/>
    <property type="project" value="InterPro"/>
</dbReference>
<evidence type="ECO:0000313" key="11">
    <source>
        <dbReference type="Proteomes" id="UP000199138"/>
    </source>
</evidence>
<reference evidence="10 11" key="1">
    <citation type="submission" date="2016-10" db="EMBL/GenBank/DDBJ databases">
        <authorList>
            <person name="de Groot N.N."/>
        </authorList>
    </citation>
    <scope>NUCLEOTIDE SEQUENCE [LARGE SCALE GENOMIC DNA]</scope>
    <source>
        <strain evidence="10 11">CGMCC 1.12333</strain>
    </source>
</reference>
<dbReference type="STRING" id="1224947.SAMN05216480_11022"/>
<sequence>MIKTVTSIWKKVGSIFILLLVVVVQFQFMYQNEHNEWYKERVRFQLNTTSEAIGKLEHMARLYKAKQVPLDSLQSKLRQARIAFKQIESVLEYYYPEHVKAYINGAPLDHLDPYPVGEGYNEQSNYGYTVEEYLNTVPLDKMDSGHFLDGSSPVIAPVGLQRLDELIFTDEATTEQERIVTLATELSAKFVVIQNDLLLRKYFYDFEVIEFSRLELIRIVSRGITGFDTPGSLNAMEEALAALSGMETLLKPLIADGSIEKQQLINELFAGAQEYLKNNTDFETFDRLVFIKEYLNPLYEKLLRLQQELGIESSAETYVQTPSWNAYSSNIFDNDFLNPYYYSILKAKEDSPELRDLGKQLFFDTNLSGNKTMSCASCHQPDLAYTDGVKTSQASVPGKRVLRNSPTLVNAVFSDRFFYDLRAFDLEDQAGHVIENHMEFNTSYKEIVAKLNADVAYQEQFKSVFHKDKITRYHFSKALASFVISLRSFDSEFDKYMRGEPNKLSKKAKKGFNLFMGKANCGTCHYAPTFSGLVPPLFNENESEVLGILQSPNSKEIDTDKGRFENGVDTEDAYINNHSFKTVTVRNIQLTAPYFHNGAYTTLDEVLEFYNNGGAAGVGLEEKAPNQTLAPDPLNLSKSELKELKAFLESLNAIPSN</sequence>
<dbReference type="OrthoDB" id="9805202at2"/>
<dbReference type="GO" id="GO:0046872">
    <property type="term" value="F:metal ion binding"/>
    <property type="evidence" value="ECO:0007669"/>
    <property type="project" value="UniProtKB-KW"/>
</dbReference>
<organism evidence="10 11">
    <name type="scientific">Pustulibacterium marinum</name>
    <dbReference type="NCBI Taxonomy" id="1224947"/>
    <lineage>
        <taxon>Bacteria</taxon>
        <taxon>Pseudomonadati</taxon>
        <taxon>Bacteroidota</taxon>
        <taxon>Flavobacteriia</taxon>
        <taxon>Flavobacteriales</taxon>
        <taxon>Flavobacteriaceae</taxon>
        <taxon>Pustulibacterium</taxon>
    </lineage>
</organism>
<keyword evidence="5" id="KW-0560">Oxidoreductase</keyword>
<evidence type="ECO:0000256" key="8">
    <source>
        <dbReference type="SAM" id="Phobius"/>
    </source>
</evidence>
<dbReference type="GO" id="GO:0030313">
    <property type="term" value="C:cell envelope"/>
    <property type="evidence" value="ECO:0007669"/>
    <property type="project" value="UniProtKB-SubCell"/>
</dbReference>
<evidence type="ECO:0000259" key="9">
    <source>
        <dbReference type="PROSITE" id="PS51007"/>
    </source>
</evidence>
<dbReference type="Gene3D" id="1.20.1420.20">
    <property type="entry name" value="M75 peptidase, HXXE motif"/>
    <property type="match status" value="1"/>
</dbReference>
<evidence type="ECO:0000313" key="10">
    <source>
        <dbReference type="EMBL" id="SFU61673.1"/>
    </source>
</evidence>
<dbReference type="InterPro" id="IPR038352">
    <property type="entry name" value="Imelysin_sf"/>
</dbReference>
<evidence type="ECO:0000256" key="3">
    <source>
        <dbReference type="ARBA" id="ARBA00022723"/>
    </source>
</evidence>
<dbReference type="InterPro" id="IPR036909">
    <property type="entry name" value="Cyt_c-like_dom_sf"/>
</dbReference>
<dbReference type="InterPro" id="IPR009056">
    <property type="entry name" value="Cyt_c-like_dom"/>
</dbReference>
<name>A0A1I7HLV5_9FLAO</name>
<dbReference type="Proteomes" id="UP000199138">
    <property type="component" value="Unassembled WGS sequence"/>
</dbReference>
<evidence type="ECO:0000256" key="2">
    <source>
        <dbReference type="ARBA" id="ARBA00022617"/>
    </source>
</evidence>
<comment type="subcellular location">
    <subcellularLocation>
        <location evidence="1">Cell envelope</location>
    </subcellularLocation>
</comment>
<dbReference type="PANTHER" id="PTHR30600:SF10">
    <property type="entry name" value="BLL6722 PROTEIN"/>
    <property type="match status" value="1"/>
</dbReference>
<keyword evidence="6 7" id="KW-0408">Iron</keyword>